<dbReference type="AlphaFoldDB" id="A0A0E9W451"/>
<protein>
    <submittedName>
        <fullName evidence="1">Uncharacterized protein</fullName>
    </submittedName>
</protein>
<proteinExistence type="predicted"/>
<reference evidence="1" key="2">
    <citation type="journal article" date="2015" name="Fish Shellfish Immunol.">
        <title>Early steps in the European eel (Anguilla anguilla)-Vibrio vulnificus interaction in the gills: Role of the RtxA13 toxin.</title>
        <authorList>
            <person name="Callol A."/>
            <person name="Pajuelo D."/>
            <person name="Ebbesson L."/>
            <person name="Teles M."/>
            <person name="MacKenzie S."/>
            <person name="Amaro C."/>
        </authorList>
    </citation>
    <scope>NUCLEOTIDE SEQUENCE</scope>
</reference>
<reference evidence="1" key="1">
    <citation type="submission" date="2014-11" db="EMBL/GenBank/DDBJ databases">
        <authorList>
            <person name="Amaro Gonzalez C."/>
        </authorList>
    </citation>
    <scope>NUCLEOTIDE SEQUENCE</scope>
</reference>
<accession>A0A0E9W451</accession>
<sequence length="43" mass="4860">MLLDCVPNNVEMTIMPVQQILSILQRGWKFIPVPVLGQGSHQK</sequence>
<dbReference type="EMBL" id="GBXM01023481">
    <property type="protein sequence ID" value="JAH85096.1"/>
    <property type="molecule type" value="Transcribed_RNA"/>
</dbReference>
<evidence type="ECO:0000313" key="1">
    <source>
        <dbReference type="EMBL" id="JAH85096.1"/>
    </source>
</evidence>
<organism evidence="1">
    <name type="scientific">Anguilla anguilla</name>
    <name type="common">European freshwater eel</name>
    <name type="synonym">Muraena anguilla</name>
    <dbReference type="NCBI Taxonomy" id="7936"/>
    <lineage>
        <taxon>Eukaryota</taxon>
        <taxon>Metazoa</taxon>
        <taxon>Chordata</taxon>
        <taxon>Craniata</taxon>
        <taxon>Vertebrata</taxon>
        <taxon>Euteleostomi</taxon>
        <taxon>Actinopterygii</taxon>
        <taxon>Neopterygii</taxon>
        <taxon>Teleostei</taxon>
        <taxon>Anguilliformes</taxon>
        <taxon>Anguillidae</taxon>
        <taxon>Anguilla</taxon>
    </lineage>
</organism>
<name>A0A0E9W451_ANGAN</name>